<dbReference type="InterPro" id="IPR027417">
    <property type="entry name" value="P-loop_NTPase"/>
</dbReference>
<gene>
    <name evidence="12" type="primary">rhlE_1</name>
    <name evidence="12" type="ORF">AW08_00569</name>
</gene>
<comment type="similarity">
    <text evidence="5 7">Belongs to the DEAD box helicase family.</text>
</comment>
<feature type="domain" description="Helicase ATP-binding" evidence="9">
    <location>
        <begin position="32"/>
        <end position="231"/>
    </location>
</feature>
<feature type="domain" description="Helicase C-terminal" evidence="10">
    <location>
        <begin position="259"/>
        <end position="404"/>
    </location>
</feature>
<evidence type="ECO:0000256" key="7">
    <source>
        <dbReference type="RuleBase" id="RU000492"/>
    </source>
</evidence>
<dbReference type="EC" id="3.6.4.13" evidence="12"/>
<dbReference type="PROSITE" id="PS51192">
    <property type="entry name" value="HELICASE_ATP_BIND_1"/>
    <property type="match status" value="1"/>
</dbReference>
<dbReference type="Gene3D" id="3.40.50.300">
    <property type="entry name" value="P-loop containing nucleotide triphosphate hydrolases"/>
    <property type="match status" value="2"/>
</dbReference>
<dbReference type="GO" id="GO:0005829">
    <property type="term" value="C:cytosol"/>
    <property type="evidence" value="ECO:0007669"/>
    <property type="project" value="TreeGrafter"/>
</dbReference>
<evidence type="ECO:0000256" key="2">
    <source>
        <dbReference type="ARBA" id="ARBA00022801"/>
    </source>
</evidence>
<evidence type="ECO:0000256" key="8">
    <source>
        <dbReference type="SAM" id="MobiDB-lite"/>
    </source>
</evidence>
<keyword evidence="1 7" id="KW-0547">Nucleotide-binding</keyword>
<organism evidence="12 13">
    <name type="scientific">Candidatus Accumulibacter adjunctus</name>
    <dbReference type="NCBI Taxonomy" id="1454001"/>
    <lineage>
        <taxon>Bacteria</taxon>
        <taxon>Pseudomonadati</taxon>
        <taxon>Pseudomonadota</taxon>
        <taxon>Betaproteobacteria</taxon>
        <taxon>Candidatus Accumulibacter</taxon>
    </lineage>
</organism>
<dbReference type="PROSITE" id="PS00039">
    <property type="entry name" value="DEAD_ATP_HELICASE"/>
    <property type="match status" value="1"/>
</dbReference>
<dbReference type="PROSITE" id="PS51194">
    <property type="entry name" value="HELICASE_CTER"/>
    <property type="match status" value="1"/>
</dbReference>
<dbReference type="GO" id="GO:0016787">
    <property type="term" value="F:hydrolase activity"/>
    <property type="evidence" value="ECO:0007669"/>
    <property type="project" value="UniProtKB-KW"/>
</dbReference>
<dbReference type="Pfam" id="PF00270">
    <property type="entry name" value="DEAD"/>
    <property type="match status" value="1"/>
</dbReference>
<dbReference type="InterPro" id="IPR000629">
    <property type="entry name" value="RNA-helicase_DEAD-box_CS"/>
</dbReference>
<proteinExistence type="inferred from homology"/>
<dbReference type="PROSITE" id="PS51195">
    <property type="entry name" value="Q_MOTIF"/>
    <property type="match status" value="1"/>
</dbReference>
<dbReference type="CDD" id="cd18787">
    <property type="entry name" value="SF2_C_DEAD"/>
    <property type="match status" value="1"/>
</dbReference>
<evidence type="ECO:0000256" key="5">
    <source>
        <dbReference type="ARBA" id="ARBA00038437"/>
    </source>
</evidence>
<feature type="domain" description="DEAD-box RNA helicase Q" evidence="11">
    <location>
        <begin position="1"/>
        <end position="29"/>
    </location>
</feature>
<dbReference type="InterPro" id="IPR050079">
    <property type="entry name" value="DEAD_box_RNA_helicase"/>
</dbReference>
<evidence type="ECO:0000259" key="11">
    <source>
        <dbReference type="PROSITE" id="PS51195"/>
    </source>
</evidence>
<dbReference type="STRING" id="1454001.AW08_00569"/>
<dbReference type="PANTHER" id="PTHR47959:SF17">
    <property type="entry name" value="ATP-DEPENDENT RNA HELICASE DEAD BOX FAMILY"/>
    <property type="match status" value="1"/>
</dbReference>
<dbReference type="InterPro" id="IPR014001">
    <property type="entry name" value="Helicase_ATP-bd"/>
</dbReference>
<dbReference type="PANTHER" id="PTHR47959">
    <property type="entry name" value="ATP-DEPENDENT RNA HELICASE RHLE-RELATED"/>
    <property type="match status" value="1"/>
</dbReference>
<keyword evidence="13" id="KW-1185">Reference proteome</keyword>
<feature type="region of interest" description="Disordered" evidence="8">
    <location>
        <begin position="395"/>
        <end position="471"/>
    </location>
</feature>
<dbReference type="Proteomes" id="UP000020218">
    <property type="component" value="Unassembled WGS sequence"/>
</dbReference>
<evidence type="ECO:0000256" key="3">
    <source>
        <dbReference type="ARBA" id="ARBA00022806"/>
    </source>
</evidence>
<dbReference type="Pfam" id="PF00271">
    <property type="entry name" value="Helicase_C"/>
    <property type="match status" value="1"/>
</dbReference>
<evidence type="ECO:0000256" key="4">
    <source>
        <dbReference type="ARBA" id="ARBA00022840"/>
    </source>
</evidence>
<dbReference type="InterPro" id="IPR001650">
    <property type="entry name" value="Helicase_C-like"/>
</dbReference>
<dbReference type="SMART" id="SM00487">
    <property type="entry name" value="DEXDc"/>
    <property type="match status" value="1"/>
</dbReference>
<feature type="compositionally biased region" description="Basic residues" evidence="8">
    <location>
        <begin position="462"/>
        <end position="471"/>
    </location>
</feature>
<protein>
    <submittedName>
        <fullName evidence="12">ATP-dependent RNA helicase RhlE</fullName>
        <ecNumber evidence="12">3.6.4.13</ecNumber>
    </submittedName>
</protein>
<feature type="region of interest" description="Disordered" evidence="8">
    <location>
        <begin position="66"/>
        <end position="94"/>
    </location>
</feature>
<evidence type="ECO:0000259" key="10">
    <source>
        <dbReference type="PROSITE" id="PS51194"/>
    </source>
</evidence>
<dbReference type="GO" id="GO:0005524">
    <property type="term" value="F:ATP binding"/>
    <property type="evidence" value="ECO:0007669"/>
    <property type="project" value="UniProtKB-KW"/>
</dbReference>
<evidence type="ECO:0000313" key="13">
    <source>
        <dbReference type="Proteomes" id="UP000020218"/>
    </source>
</evidence>
<accession>A0A011PSL0</accession>
<keyword evidence="3 7" id="KW-0347">Helicase</keyword>
<evidence type="ECO:0000256" key="6">
    <source>
        <dbReference type="PROSITE-ProRule" id="PRU00552"/>
    </source>
</evidence>
<evidence type="ECO:0000256" key="1">
    <source>
        <dbReference type="ARBA" id="ARBA00022741"/>
    </source>
</evidence>
<dbReference type="GO" id="GO:0003724">
    <property type="term" value="F:RNA helicase activity"/>
    <property type="evidence" value="ECO:0007669"/>
    <property type="project" value="UniProtKB-EC"/>
</dbReference>
<dbReference type="InterPro" id="IPR011545">
    <property type="entry name" value="DEAD/DEAH_box_helicase_dom"/>
</dbReference>
<comment type="caution">
    <text evidence="12">The sequence shown here is derived from an EMBL/GenBank/DDBJ whole genome shotgun (WGS) entry which is preliminary data.</text>
</comment>
<dbReference type="SMART" id="SM00490">
    <property type="entry name" value="HELICc"/>
    <property type="match status" value="1"/>
</dbReference>
<reference evidence="12" key="1">
    <citation type="submission" date="2014-02" db="EMBL/GenBank/DDBJ databases">
        <title>Expanding our view of genomic diversity in Candidatus Accumulibacter clades.</title>
        <authorList>
            <person name="Skennerton C.T."/>
            <person name="Barr J.J."/>
            <person name="Slater F.R."/>
            <person name="Bond P.L."/>
            <person name="Tyson G.W."/>
        </authorList>
    </citation>
    <scope>NUCLEOTIDE SEQUENCE [LARGE SCALE GENOMIC DNA]</scope>
</reference>
<keyword evidence="2 7" id="KW-0378">Hydrolase</keyword>
<dbReference type="SUPFAM" id="SSF52540">
    <property type="entry name" value="P-loop containing nucleoside triphosphate hydrolases"/>
    <property type="match status" value="1"/>
</dbReference>
<feature type="compositionally biased region" description="Basic and acidic residues" evidence="8">
    <location>
        <begin position="422"/>
        <end position="436"/>
    </location>
</feature>
<dbReference type="GO" id="GO:0003676">
    <property type="term" value="F:nucleic acid binding"/>
    <property type="evidence" value="ECO:0007669"/>
    <property type="project" value="InterPro"/>
</dbReference>
<dbReference type="InterPro" id="IPR044742">
    <property type="entry name" value="DEAD/DEAH_RhlB"/>
</dbReference>
<dbReference type="CDD" id="cd00268">
    <property type="entry name" value="DEADc"/>
    <property type="match status" value="1"/>
</dbReference>
<dbReference type="PATRIC" id="fig|1454001.3.peg.541"/>
<dbReference type="InterPro" id="IPR014014">
    <property type="entry name" value="RNA_helicase_DEAD_Q_motif"/>
</dbReference>
<evidence type="ECO:0000313" key="12">
    <source>
        <dbReference type="EMBL" id="EXI69359.1"/>
    </source>
</evidence>
<sequence>MSFSELGLNPALLAALADSGYTVPTPVQAQAIPAAIAGRDLITCAQTGSGKTAAFMLPALHRLSLQERPATAAPRASRQGGRTPPRGREQERWQPARPRMLVLTPTRELALQVTAASEKYARRMHQVRAVAILGGMPYPKQLELLARNPEILVATPGRLIDHMASGRIDFSQLQMLVLDEADRMLDMGFIDDIERIVAATPASRQTMLFSATLDGTVGAMAQRITHDALRIEVDAPSARHGNIEQRMHFVDDLAHKNRLLDHLLRDASIDQALVFTATRRDADSVSDRLNIAGLNAAALHGDMHQGARNRTLAAMRRGQVRILVATDVAARGLDVPTITHVFNYDLPKAAEDYVHRIGRTGRAGRSGLAISLVHHAEQFNLRRIERFTRQSIPVEIVAGHEPTRRPQAAKPRPQGRPGGPAADRRNATHTDQRPDKAAANWRAGLPRSAHRDPTQGKQAGNARHRSSAGSR</sequence>
<dbReference type="AlphaFoldDB" id="A0A011PSL0"/>
<name>A0A011PSL0_9PROT</name>
<keyword evidence="4 7" id="KW-0067">ATP-binding</keyword>
<feature type="short sequence motif" description="Q motif" evidence="6">
    <location>
        <begin position="1"/>
        <end position="29"/>
    </location>
</feature>
<evidence type="ECO:0000259" key="9">
    <source>
        <dbReference type="PROSITE" id="PS51192"/>
    </source>
</evidence>
<dbReference type="EMBL" id="JFAX01000002">
    <property type="protein sequence ID" value="EXI69359.1"/>
    <property type="molecule type" value="Genomic_DNA"/>
</dbReference>